<comment type="caution">
    <text evidence="3">The sequence shown here is derived from an EMBL/GenBank/DDBJ whole genome shotgun (WGS) entry which is preliminary data.</text>
</comment>
<dbReference type="CDD" id="cd14686">
    <property type="entry name" value="bZIP"/>
    <property type="match status" value="1"/>
</dbReference>
<dbReference type="RefSeq" id="WP_086501220.1">
    <property type="nucleotide sequence ID" value="NZ_MSSV01000007.1"/>
</dbReference>
<proteinExistence type="predicted"/>
<evidence type="ECO:0000313" key="5">
    <source>
        <dbReference type="Proteomes" id="UP000249115"/>
    </source>
</evidence>
<reference evidence="3 5" key="1">
    <citation type="submission" date="2018-06" db="EMBL/GenBank/DDBJ databases">
        <title>Genomic Encyclopedia of Archaeal and Bacterial Type Strains, Phase II (KMG-II): from individual species to whole genera.</title>
        <authorList>
            <person name="Goeker M."/>
        </authorList>
    </citation>
    <scope>NUCLEOTIDE SEQUENCE [LARGE SCALE GENOMIC DNA]</scope>
    <source>
        <strain evidence="3 5">DSM 22686</strain>
    </source>
</reference>
<dbReference type="EMBL" id="VORV01000007">
    <property type="protein sequence ID" value="TXD77411.1"/>
    <property type="molecule type" value="Genomic_DNA"/>
</dbReference>
<dbReference type="OrthoDB" id="9808753at2"/>
<reference evidence="4 6" key="2">
    <citation type="submission" date="2019-08" db="EMBL/GenBank/DDBJ databases">
        <title>Genome of Algoriphagus ratkowskyi IC026.</title>
        <authorList>
            <person name="Bowman J.P."/>
        </authorList>
    </citation>
    <scope>NUCLEOTIDE SEQUENCE [LARGE SCALE GENOMIC DNA]</scope>
    <source>
        <strain evidence="4 6">IC026</strain>
    </source>
</reference>
<accession>A0A2W7T7W2</accession>
<dbReference type="EMBL" id="QKZU01000004">
    <property type="protein sequence ID" value="PZX59322.1"/>
    <property type="molecule type" value="Genomic_DNA"/>
</dbReference>
<keyword evidence="1" id="KW-0175">Coiled coil</keyword>
<gene>
    <name evidence="4" type="ORF">ESW18_11425</name>
    <name evidence="3" type="ORF">LV84_01353</name>
</gene>
<evidence type="ECO:0000256" key="2">
    <source>
        <dbReference type="SAM" id="SignalP"/>
    </source>
</evidence>
<keyword evidence="6" id="KW-1185">Reference proteome</keyword>
<evidence type="ECO:0000313" key="6">
    <source>
        <dbReference type="Proteomes" id="UP000321927"/>
    </source>
</evidence>
<feature type="signal peptide" evidence="2">
    <location>
        <begin position="1"/>
        <end position="17"/>
    </location>
</feature>
<evidence type="ECO:0000256" key="1">
    <source>
        <dbReference type="SAM" id="Coils"/>
    </source>
</evidence>
<keyword evidence="2" id="KW-0732">Signal</keyword>
<evidence type="ECO:0000313" key="3">
    <source>
        <dbReference type="EMBL" id="PZX59322.1"/>
    </source>
</evidence>
<feature type="coiled-coil region" evidence="1">
    <location>
        <begin position="285"/>
        <end position="319"/>
    </location>
</feature>
<name>A0A2W7T7W2_9BACT</name>
<evidence type="ECO:0000313" key="4">
    <source>
        <dbReference type="EMBL" id="TXD77411.1"/>
    </source>
</evidence>
<feature type="chain" id="PRO_5015900359" evidence="2">
    <location>
        <begin position="18"/>
        <end position="320"/>
    </location>
</feature>
<dbReference type="Proteomes" id="UP000321927">
    <property type="component" value="Unassembled WGS sequence"/>
</dbReference>
<dbReference type="AlphaFoldDB" id="A0A2W7T7W2"/>
<dbReference type="Proteomes" id="UP000249115">
    <property type="component" value="Unassembled WGS sequence"/>
</dbReference>
<protein>
    <submittedName>
        <fullName evidence="4">SlyX family protein</fullName>
    </submittedName>
</protein>
<sequence>MKKLVYFLFLISGGAIAQETLQSVTNNGAETTNRVGLDNGAWVQHRNLKVYGLTHGYQDPFIVQGNLDGSAAVLEDGGLRFDRSYDIFEEDGSSLIMVYPPSGIPYIRRYGSDFTIFKIWSPTASRQAYESTLALVNGDNEEEFLDLYNMNYPSNSSFGIRLQKRGTGNYKKFHFEYSDGTELYKVLSLAPDTTAVFHGRVGIGTEATEYQLAVAGSVVAESIDVKLQTAWPDYVFKEGYQRLDLKELDQFIQENGTLPEVPSAETVALDGINLGQMDAILLKKVEEITLYLIEHQKKLELLEKENQELRQKLKNLQNAN</sequence>
<organism evidence="3 5">
    <name type="scientific">Algoriphagus ratkowskyi</name>
    <dbReference type="NCBI Taxonomy" id="57028"/>
    <lineage>
        <taxon>Bacteria</taxon>
        <taxon>Pseudomonadati</taxon>
        <taxon>Bacteroidota</taxon>
        <taxon>Cytophagia</taxon>
        <taxon>Cytophagales</taxon>
        <taxon>Cyclobacteriaceae</taxon>
        <taxon>Algoriphagus</taxon>
    </lineage>
</organism>